<name>A0ACC1P8U7_9PEZI</name>
<dbReference type="Proteomes" id="UP001143856">
    <property type="component" value="Unassembled WGS sequence"/>
</dbReference>
<sequence>MDSPSIPDNGPTSETMDPNIQDIYFQAQACKSLFTSYLEPSGDARVYQKNVYEAERRFLTWASFLGVFASEGASLDNRLRYAPEVKDLVLSMLQVLRRNLERSIIRHSRGSASSITIIPPENDGAMYGISGAIDRLQRLAMAIRQSPRTDEVDRVRNFASKQPADGFYNIVLAMIQFLFGDAERALQNQLAETITYRRHRLLWNRRHSKKLGRQRKEKEEAQPLKKKQHKPVLEPELGQNSRTSSQPRFFSGAQTGSILSSTQFSQRPLGRILDKNLLRVQGASQQEENRSVRSSNPPPKAQYPERPPVAAGETKVMCQYCLTGIEIPITASEKLKDTIWRNHLDADLQPYVCVSEECGSFPTSFSNVKEWKSHMHNNHRTDWNRYIHRVTWRCPYCRDDSGIFLAKDLLIRHLTENQEASHAVVTDKLELAKIVAKSTFVAPRSANECPLCGSPPWNDPGRMSKERDTSSDLPDDVEKHFVSHLQHLALLSLLWWDNDIGLVMNEPDGGEDSDDIVGFNSNKSWNLEDESDIIDRYSWLDLDTDAMERVSELRARLEMDGQSLKDALVQNLGPLQDQLQLQFSNTQRQLEELRDVQRRDDQTALEELFPQLEFLSEQLRLGVESLLAQTNRSQLITGVVIEPSYTTDQQAGPAQWRGVLYSKLSRMLQDAQDKVQSKRSPSQKSSDFDRDNSAAFPSSVHSLADAILDSTVESCFNDRSSTYLPEGRIHELVSPEVIVEELPSLDAESVDDLDLFNFILADAKKILGICVLLELRGESLQHIMRLFHYSGFDDRMLPVSAVIREQSEEIPAPFNKMPWSISMRRSFFEMQWIFLAPVFLSNSHRDFEDDCTLPITWQSEKWTRQGHSSVSEAKFHPNHFQCVLPTIGSRLTEATNDYLSVAITQLSGENLNPDVQWALEHYPKFSHLTHQHFTQMYGSFSLQWETYFLFEWADRGNLRNLWTEPPKTSNLNPDHIKETVVQLRGLAEALLQMHQEGCIYGNLKPENILCFRNGPTYIGTLKFATPNSALFRFSKHVSEGQVKYQAPEATFDVQSPGSHITEIWSIGCIVTEHLIWLLYGTDELSRFNRGIPSSFFDIGAGGEPIVHPWVMTWIDHMSNDQECTGATALGDLLELIRTKLLVPSPQKINPAGIHRVTAKLFSENMAEISIKVIDERYLYTGKKRENVKGPQDDSTKATYQKIIAGFLRKLELDAYFPLQGSSVLDTIVSTAVSLHNRGGSSVFKTDSLENLIKFSLYQPVILCDDSSSMKRQDRWECQRDIVTRIASVSTRLLPDTNGVHLRFFNANPSNMDNLQSDTASRILSEVYPRGDSQSGTSLREKILEPMVYRKMLDRPLFVVILTDGWSDPWDDQILKQELLECRKYLLARGFPPHAVIFQLHVVGNDRKALRFLDSLAMDEDLQETLYLTSERLDSKLKELRENEMELNAWLLLVLVSPLIQIEANYKRKDTIKVLAGTEETNTQAQPINEDSTIAASGMGSPHSHPKTNAEFVTYVRKVLQDTVAEQFLKNNSKFIEELAGKAAALGSDPGTPICGKDLLPKTIQVTMHQQVLYCDDSSSMQFEDHWGSQMELIKRIARVTTWILPEGKGIYIRYINQQVPNSSLQFEDLLDVITTLRCRGITSTGTKLREKVLEPLVYSKLPSDLKRPLLVSVITDGKPDRELVSTFVDAIIECGDKLEAAGLPRVKFMIGQVGSAQEATQFLQSIGCDPRVADVVFVAPERLDVTISNLKSEWEKEKWLIETLYATISKSEKKINK</sequence>
<organism evidence="1 2">
    <name type="scientific">Xylaria curta</name>
    <dbReference type="NCBI Taxonomy" id="42375"/>
    <lineage>
        <taxon>Eukaryota</taxon>
        <taxon>Fungi</taxon>
        <taxon>Dikarya</taxon>
        <taxon>Ascomycota</taxon>
        <taxon>Pezizomycotina</taxon>
        <taxon>Sordariomycetes</taxon>
        <taxon>Xylariomycetidae</taxon>
        <taxon>Xylariales</taxon>
        <taxon>Xylariaceae</taxon>
        <taxon>Xylaria</taxon>
    </lineage>
</organism>
<reference evidence="1" key="1">
    <citation type="submission" date="2022-10" db="EMBL/GenBank/DDBJ databases">
        <title>Genome Sequence of Xylaria curta.</title>
        <authorList>
            <person name="Buettner E."/>
        </authorList>
    </citation>
    <scope>NUCLEOTIDE SEQUENCE</scope>
    <source>
        <strain evidence="1">Babe10</strain>
    </source>
</reference>
<protein>
    <submittedName>
        <fullName evidence="1">Uncharacterized protein</fullName>
    </submittedName>
</protein>
<proteinExistence type="predicted"/>
<accession>A0ACC1P8U7</accession>
<evidence type="ECO:0000313" key="1">
    <source>
        <dbReference type="EMBL" id="KAJ2987333.1"/>
    </source>
</evidence>
<evidence type="ECO:0000313" key="2">
    <source>
        <dbReference type="Proteomes" id="UP001143856"/>
    </source>
</evidence>
<dbReference type="EMBL" id="JAPDGR010000807">
    <property type="protein sequence ID" value="KAJ2987333.1"/>
    <property type="molecule type" value="Genomic_DNA"/>
</dbReference>
<comment type="caution">
    <text evidence="1">The sequence shown here is derived from an EMBL/GenBank/DDBJ whole genome shotgun (WGS) entry which is preliminary data.</text>
</comment>
<keyword evidence="2" id="KW-1185">Reference proteome</keyword>
<gene>
    <name evidence="1" type="ORF">NUW58_g4567</name>
</gene>